<feature type="region of interest" description="Phosphopantothenate--cysteine ligase" evidence="3">
    <location>
        <begin position="195"/>
        <end position="410"/>
    </location>
</feature>
<feature type="domain" description="DNA/pantothenate metabolism flavoprotein C-terminal" evidence="6">
    <location>
        <begin position="190"/>
        <end position="400"/>
    </location>
</feature>
<dbReference type="EC" id="6.3.2.5" evidence="3"/>
<feature type="binding site" evidence="3">
    <location>
        <position position="282"/>
    </location>
    <ligand>
        <name>CTP</name>
        <dbReference type="ChEBI" id="CHEBI:37563"/>
    </ligand>
</feature>
<feature type="binding site" evidence="3">
    <location>
        <position position="292"/>
    </location>
    <ligand>
        <name>CTP</name>
        <dbReference type="ChEBI" id="CHEBI:37563"/>
    </ligand>
</feature>
<dbReference type="Pfam" id="PF02441">
    <property type="entry name" value="Flavoprotein"/>
    <property type="match status" value="1"/>
</dbReference>
<organism evidence="7 8">
    <name type="scientific">Sneathiella sedimenti</name>
    <dbReference type="NCBI Taxonomy" id="2816034"/>
    <lineage>
        <taxon>Bacteria</taxon>
        <taxon>Pseudomonadati</taxon>
        <taxon>Pseudomonadota</taxon>
        <taxon>Alphaproteobacteria</taxon>
        <taxon>Sneathiellales</taxon>
        <taxon>Sneathiellaceae</taxon>
        <taxon>Sneathiella</taxon>
    </lineage>
</organism>
<proteinExistence type="inferred from homology"/>
<comment type="similarity">
    <text evidence="3 4">In the N-terminal section; belongs to the HFCD (homo-oligomeric flavin containing Cys decarboxylase) superfamily.</text>
</comment>
<protein>
    <recommendedName>
        <fullName evidence="3">Coenzyme A biosynthesis bifunctional protein CoaBC</fullName>
    </recommendedName>
    <alternativeName>
        <fullName evidence="3">DNA/pantothenate metabolism flavoprotein</fullName>
    </alternativeName>
    <alternativeName>
        <fullName evidence="3">Phosphopantothenoylcysteine synthetase/decarboxylase</fullName>
        <shortName evidence="3">PPCS-PPCDC</shortName>
    </alternativeName>
    <domain>
        <recommendedName>
            <fullName evidence="3">Phosphopantothenoylcysteine decarboxylase</fullName>
            <shortName evidence="3">PPC decarboxylase</shortName>
            <shortName evidence="3">PPC-DC</shortName>
            <ecNumber evidence="3">4.1.1.36</ecNumber>
        </recommendedName>
        <alternativeName>
            <fullName evidence="3">CoaC</fullName>
        </alternativeName>
    </domain>
    <domain>
        <recommendedName>
            <fullName evidence="3">Phosphopantothenate--cysteine ligase</fullName>
            <ecNumber evidence="3">6.3.2.5</ecNumber>
        </recommendedName>
        <alternativeName>
            <fullName evidence="3">CoaB</fullName>
        </alternativeName>
        <alternativeName>
            <fullName evidence="3">Phosphopantothenoylcysteine synthetase</fullName>
            <shortName evidence="3">PPC synthetase</shortName>
            <shortName evidence="3">PPC-S</shortName>
        </alternativeName>
    </domain>
</protein>
<feature type="binding site" evidence="3">
    <location>
        <position position="329"/>
    </location>
    <ligand>
        <name>CTP</name>
        <dbReference type="ChEBI" id="CHEBI:37563"/>
    </ligand>
</feature>
<keyword evidence="1 3" id="KW-0210">Decarboxylase</keyword>
<dbReference type="SUPFAM" id="SSF102645">
    <property type="entry name" value="CoaB-like"/>
    <property type="match status" value="1"/>
</dbReference>
<sequence>MGANIENKSVLLIIGGGIAAYKSLELIRLLSKQGIRTRAILTKAAKEFVTPLSVASLTGEKVYDDLFSLTDEAEMGHIQLSRSADLLVVAPATADLMAKMTTGQATDLATTALLATDKPVLIAPAMNVRMWGHPATQRNLNTLKGDGIMTIGPDDGDMACGEYGPGRMSEPEAICGAIVDFFQGSAKKPLRGRKMLVTAGPTHEPIDPVRYIANRSSGKQGYAIAAALADLGAEVTLVSGPTRLDTPRGVTRKSIESAKDMLAACEAALPVEAAIFAAAVADWRVEAESDQKIKKREGQLPSLSLAENPDILATVSARKSDRPSLVIGFAAETETIIENGKAKLAKKGCDWILANDVGTGTGTFGGDDNQVFLLTRDSVEDWPKQSKEAVARTLADRIAKYFQEVDACLT</sequence>
<comment type="catalytic activity">
    <reaction evidence="3 4">
        <text>N-[(R)-4-phosphopantothenoyl]-L-cysteine + H(+) = (R)-4'-phosphopantetheine + CO2</text>
        <dbReference type="Rhea" id="RHEA:16793"/>
        <dbReference type="ChEBI" id="CHEBI:15378"/>
        <dbReference type="ChEBI" id="CHEBI:16526"/>
        <dbReference type="ChEBI" id="CHEBI:59458"/>
        <dbReference type="ChEBI" id="CHEBI:61723"/>
        <dbReference type="EC" id="4.1.1.36"/>
    </reaction>
</comment>
<evidence type="ECO:0000313" key="7">
    <source>
        <dbReference type="EMBL" id="MBO0332706.1"/>
    </source>
</evidence>
<keyword evidence="3" id="KW-0511">Multifunctional enzyme</keyword>
<comment type="pathway">
    <text evidence="3 4">Cofactor biosynthesis; coenzyme A biosynthesis; CoA from (R)-pantothenate: step 2/5.</text>
</comment>
<comment type="function">
    <text evidence="3">Catalyzes two sequential steps in the biosynthesis of coenzyme A. In the first step cysteine is conjugated to 4'-phosphopantothenate to form 4-phosphopantothenoylcysteine. In the second step the latter compound is decarboxylated to form 4'-phosphopantotheine.</text>
</comment>
<evidence type="ECO:0000259" key="5">
    <source>
        <dbReference type="Pfam" id="PF02441"/>
    </source>
</evidence>
<reference evidence="7 8" key="1">
    <citation type="submission" date="2021-03" db="EMBL/GenBank/DDBJ databases">
        <title>Sneathiella sp. CAU 1612 isolated from Kang Won-do.</title>
        <authorList>
            <person name="Kim W."/>
        </authorList>
    </citation>
    <scope>NUCLEOTIDE SEQUENCE [LARGE SCALE GENOMIC DNA]</scope>
    <source>
        <strain evidence="7 8">CAU 1612</strain>
    </source>
</reference>
<dbReference type="GO" id="GO:0004633">
    <property type="term" value="F:phosphopantothenoylcysteine decarboxylase activity"/>
    <property type="evidence" value="ECO:0007669"/>
    <property type="project" value="UniProtKB-EC"/>
</dbReference>
<keyword evidence="3 4" id="KW-0285">Flavoprotein</keyword>
<dbReference type="Pfam" id="PF04127">
    <property type="entry name" value="DFP"/>
    <property type="match status" value="1"/>
</dbReference>
<keyword evidence="3" id="KW-0460">Magnesium</keyword>
<dbReference type="InterPro" id="IPR007085">
    <property type="entry name" value="DNA/pantothenate-metab_flavo_C"/>
</dbReference>
<feature type="active site" description="Proton donor" evidence="3">
    <location>
        <position position="160"/>
    </location>
</feature>
<feature type="binding site" evidence="3">
    <location>
        <position position="343"/>
    </location>
    <ligand>
        <name>CTP</name>
        <dbReference type="ChEBI" id="CHEBI:37563"/>
    </ligand>
</feature>
<gene>
    <name evidence="3 7" type="primary">coaBC</name>
    <name evidence="7" type="ORF">J0X12_03715</name>
</gene>
<keyword evidence="3" id="KW-0479">Metal-binding</keyword>
<keyword evidence="3 4" id="KW-0288">FMN</keyword>
<evidence type="ECO:0000313" key="8">
    <source>
        <dbReference type="Proteomes" id="UP000664761"/>
    </source>
</evidence>
<dbReference type="InterPro" id="IPR005252">
    <property type="entry name" value="CoaBC"/>
</dbReference>
<comment type="cofactor">
    <cofactor evidence="3">
        <name>FMN</name>
        <dbReference type="ChEBI" id="CHEBI:58210"/>
    </cofactor>
    <text evidence="3">Binds 1 FMN per subunit.</text>
</comment>
<keyword evidence="3 4" id="KW-0436">Ligase</keyword>
<comment type="pathway">
    <text evidence="3 4">Cofactor biosynthesis; coenzyme A biosynthesis; CoA from (R)-pantothenate: step 3/5.</text>
</comment>
<keyword evidence="8" id="KW-1185">Reference proteome</keyword>
<feature type="region of interest" description="Phosphopantothenoylcysteine decarboxylase" evidence="3">
    <location>
        <begin position="1"/>
        <end position="194"/>
    </location>
</feature>
<dbReference type="PANTHER" id="PTHR14359:SF6">
    <property type="entry name" value="PHOSPHOPANTOTHENOYLCYSTEINE DECARBOXYLASE"/>
    <property type="match status" value="1"/>
</dbReference>
<dbReference type="NCBIfam" id="TIGR00521">
    <property type="entry name" value="coaBC_dfp"/>
    <property type="match status" value="1"/>
</dbReference>
<evidence type="ECO:0000259" key="6">
    <source>
        <dbReference type="Pfam" id="PF04127"/>
    </source>
</evidence>
<dbReference type="Gene3D" id="3.40.50.10300">
    <property type="entry name" value="CoaB-like"/>
    <property type="match status" value="1"/>
</dbReference>
<comment type="cofactor">
    <cofactor evidence="3">
        <name>Mg(2+)</name>
        <dbReference type="ChEBI" id="CHEBI:18420"/>
    </cofactor>
</comment>
<dbReference type="InterPro" id="IPR003382">
    <property type="entry name" value="Flavoprotein"/>
</dbReference>
<dbReference type="EMBL" id="JAFLNC010000001">
    <property type="protein sequence ID" value="MBO0332706.1"/>
    <property type="molecule type" value="Genomic_DNA"/>
</dbReference>
<comment type="similarity">
    <text evidence="3 4">In the C-terminal section; belongs to the PPC synthetase family.</text>
</comment>
<dbReference type="InterPro" id="IPR035929">
    <property type="entry name" value="CoaB-like_sf"/>
</dbReference>
<evidence type="ECO:0000256" key="3">
    <source>
        <dbReference type="HAMAP-Rule" id="MF_02225"/>
    </source>
</evidence>
<accession>A0ABS3F2G0</accession>
<comment type="caution">
    <text evidence="7">The sequence shown here is derived from an EMBL/GenBank/DDBJ whole genome shotgun (WGS) entry which is preliminary data.</text>
</comment>
<dbReference type="InterPro" id="IPR036551">
    <property type="entry name" value="Flavin_trans-like"/>
</dbReference>
<comment type="catalytic activity">
    <reaction evidence="3 4">
        <text>(R)-4'-phosphopantothenate + L-cysteine + CTP = N-[(R)-4-phosphopantothenoyl]-L-cysteine + CMP + diphosphate + H(+)</text>
        <dbReference type="Rhea" id="RHEA:19397"/>
        <dbReference type="ChEBI" id="CHEBI:10986"/>
        <dbReference type="ChEBI" id="CHEBI:15378"/>
        <dbReference type="ChEBI" id="CHEBI:33019"/>
        <dbReference type="ChEBI" id="CHEBI:35235"/>
        <dbReference type="ChEBI" id="CHEBI:37563"/>
        <dbReference type="ChEBI" id="CHEBI:59458"/>
        <dbReference type="ChEBI" id="CHEBI:60377"/>
        <dbReference type="EC" id="6.3.2.5"/>
    </reaction>
</comment>
<comment type="caution">
    <text evidence="3">Lacks conserved residue(s) required for the propagation of feature annotation.</text>
</comment>
<dbReference type="EC" id="4.1.1.36" evidence="3"/>
<comment type="function">
    <text evidence="4">Catalyzes two steps in the biosynthesis of coenzyme A. In the first step cysteine is conjugated to 4'-phosphopantothenate to form 4-phosphopantothenoylcysteine, in the latter compound is decarboxylated to form 4'-phosphopantotheine.</text>
</comment>
<feature type="binding site" evidence="3">
    <location>
        <position position="347"/>
    </location>
    <ligand>
        <name>CTP</name>
        <dbReference type="ChEBI" id="CHEBI:37563"/>
    </ligand>
</feature>
<dbReference type="PANTHER" id="PTHR14359">
    <property type="entry name" value="HOMO-OLIGOMERIC FLAVIN CONTAINING CYS DECARBOXYLASE FAMILY"/>
    <property type="match status" value="1"/>
</dbReference>
<dbReference type="HAMAP" id="MF_02225">
    <property type="entry name" value="CoaBC"/>
    <property type="match status" value="1"/>
</dbReference>
<evidence type="ECO:0000256" key="2">
    <source>
        <dbReference type="ARBA" id="ARBA00023239"/>
    </source>
</evidence>
<evidence type="ECO:0000256" key="1">
    <source>
        <dbReference type="ARBA" id="ARBA00022793"/>
    </source>
</evidence>
<evidence type="ECO:0000256" key="4">
    <source>
        <dbReference type="RuleBase" id="RU364078"/>
    </source>
</evidence>
<feature type="binding site" evidence="3">
    <location>
        <begin position="309"/>
        <end position="312"/>
    </location>
    <ligand>
        <name>CTP</name>
        <dbReference type="ChEBI" id="CHEBI:37563"/>
    </ligand>
</feature>
<dbReference type="Gene3D" id="3.40.50.1950">
    <property type="entry name" value="Flavin prenyltransferase-like"/>
    <property type="match status" value="1"/>
</dbReference>
<keyword evidence="2 3" id="KW-0456">Lyase</keyword>
<dbReference type="GO" id="GO:0004632">
    <property type="term" value="F:phosphopantothenate--cysteine ligase activity"/>
    <property type="evidence" value="ECO:0007669"/>
    <property type="project" value="UniProtKB-EC"/>
</dbReference>
<feature type="domain" description="Flavoprotein" evidence="5">
    <location>
        <begin position="8"/>
        <end position="181"/>
    </location>
</feature>
<dbReference type="SUPFAM" id="SSF52507">
    <property type="entry name" value="Homo-oligomeric flavin-containing Cys decarboxylases, HFCD"/>
    <property type="match status" value="1"/>
</dbReference>
<name>A0ABS3F2G0_9PROT</name>
<dbReference type="Proteomes" id="UP000664761">
    <property type="component" value="Unassembled WGS sequence"/>
</dbReference>